<feature type="domain" description="TELO2 ARM repeat" evidence="12">
    <location>
        <begin position="303"/>
        <end position="401"/>
    </location>
</feature>
<dbReference type="GO" id="GO:0005829">
    <property type="term" value="C:cytosol"/>
    <property type="evidence" value="ECO:0007669"/>
    <property type="project" value="TreeGrafter"/>
</dbReference>
<dbReference type="Proteomes" id="UP000472268">
    <property type="component" value="Chromosome 8"/>
</dbReference>
<dbReference type="GO" id="GO:0016020">
    <property type="term" value="C:membrane"/>
    <property type="evidence" value="ECO:0007669"/>
    <property type="project" value="UniProtKB-SubCell"/>
</dbReference>
<evidence type="ECO:0000313" key="14">
    <source>
        <dbReference type="Proteomes" id="UP000472268"/>
    </source>
</evidence>
<dbReference type="InterPro" id="IPR057348">
    <property type="entry name" value="TELO2_ARM"/>
</dbReference>
<evidence type="ECO:0000256" key="3">
    <source>
        <dbReference type="ARBA" id="ARBA00004496"/>
    </source>
</evidence>
<evidence type="ECO:0000256" key="1">
    <source>
        <dbReference type="ARBA" id="ARBA00004123"/>
    </source>
</evidence>
<feature type="region of interest" description="Disordered" evidence="10">
    <location>
        <begin position="603"/>
        <end position="624"/>
    </location>
</feature>
<evidence type="ECO:0000256" key="10">
    <source>
        <dbReference type="SAM" id="MobiDB-lite"/>
    </source>
</evidence>
<keyword evidence="6" id="KW-0963">Cytoplasm</keyword>
<comment type="function">
    <text evidence="9">Regulator of the DNA damage response (DDR). Part of the TTT complex that is required to stabilize protein levels of the phosphatidylinositol 3-kinase-related protein kinase (PIKK) family proteins. The TTT complex is involved in the cellular resistance to DNA damage stresses, like ionizing radiation (IR), ultraviolet (UV) and mitomycin C (MMC). Together with the TTT complex and HSP90 may participate in the proper folding of newly synthesized PIKKs. Promotes assembly, stabilizes and maintains the activity of mTORC1 and mTORC2 complexes, which regulate cell growth and survival in response to nutrient and hormonal signals. May be involved in telomere length regulation.</text>
</comment>
<dbReference type="GO" id="GO:0051879">
    <property type="term" value="F:Hsp90 protein binding"/>
    <property type="evidence" value="ECO:0007669"/>
    <property type="project" value="TreeGrafter"/>
</dbReference>
<gene>
    <name evidence="13" type="primary">TELO2</name>
</gene>
<evidence type="ECO:0000256" key="5">
    <source>
        <dbReference type="ARBA" id="ARBA00018231"/>
    </source>
</evidence>
<sequence length="804" mass="87302">MDPAVSAVRVAVREAVHTLSSCEDGDRVLSTLGSLKRYLSGAESPAPPGEQEEFARVHFAAVLRCLAGRLSPGWLELGADDGLEELCASFFLEGPADQAFLVLMESIEGAAGPSFRLMKTAQLLARFLGAGRMAAVMEGQCRRLGEPASPLLQETLLTKVVGLPDRLANRLQRENLDAFLPQNYFPLLAEEMVRVLQAVVDSLRGAGPSTLPSLHNLLVMKAVTLCPSLLVPPNLEFMLFSLHPSPPTVPHRPEVLSRLLGNLVIKNKKAQFVMTRKLLFLQYHHSVRARTPMLQSLLGYLAADSQRRPLLVQALKGLLETWGSASAIRHAPLEQQRYLSKAVLICLARLGEAELRDSRDELLASLMAGVKSRLDSSLPVVRRLGMIVAETASARLHPEGPPLRFQVSQGCALHVPPWGPLASPGPGPQTCCVPAVAPEAAETPGRGSGDGGVAQAPPEGSGSDLDSDDELVPYDMSGDQELKRSKAPTYVRDCLEALTSCEDWGRWEAALRALEGLVIRNPAAAREVSVELAKVLLHLEEKTCVEGFEGLRQRALVAVVVTDPAPVAEYLTTQFYALNFSLRQRMDILDVLTLAAQELSRPGRLPKAPQCGPPGPAPPPGSTVAPAWRTVVEERIRSKTRRFSKGSARRGRDAGPNQFNVVAGYFFFPLLRHFDRPLVTFDLLGDDQLVLGRLAHTLGALMCLAVNTAVAVPMGKALLEFVWTLRFHGDAYVRRGLLSAVSSVLLSVPGEQLLADLPDELLEARSWLADVAERDSDEDCRTLAIQALLLLEKLRDRLLALAAP</sequence>
<accession>A0A673VKB8</accession>
<dbReference type="GO" id="GO:0042162">
    <property type="term" value="F:telomeric DNA binding"/>
    <property type="evidence" value="ECO:0007669"/>
    <property type="project" value="TreeGrafter"/>
</dbReference>
<dbReference type="FunFam" id="1.25.40.720:FF:000001">
    <property type="entry name" value="Telomere length regulation protein TEL2"/>
    <property type="match status" value="1"/>
</dbReference>
<keyword evidence="7" id="KW-0472">Membrane</keyword>
<comment type="similarity">
    <text evidence="4">Belongs to the TEL2 family.</text>
</comment>
<dbReference type="InterPro" id="IPR038528">
    <property type="entry name" value="TEL2_C_sf"/>
</dbReference>
<dbReference type="SUPFAM" id="SSF48371">
    <property type="entry name" value="ARM repeat"/>
    <property type="match status" value="1"/>
</dbReference>
<dbReference type="AlphaFoldDB" id="A0A673VKB8"/>
<evidence type="ECO:0000256" key="9">
    <source>
        <dbReference type="ARBA" id="ARBA00053387"/>
    </source>
</evidence>
<dbReference type="Ensembl" id="ENSSSUT00005039040.1">
    <property type="protein sequence ID" value="ENSSSUP00005034252.1"/>
    <property type="gene ID" value="ENSSSUG00005021972.1"/>
</dbReference>
<proteinExistence type="inferred from homology"/>
<dbReference type="FunFam" id="1.25.40.720:FF:000003">
    <property type="entry name" value="Telomere length regulation protein TEL2 homolog"/>
    <property type="match status" value="1"/>
</dbReference>
<reference evidence="13 14" key="1">
    <citation type="submission" date="2019-05" db="EMBL/GenBank/DDBJ databases">
        <title>A Chromosome-scale Meerkat (S. suricatta) Genome Assembly.</title>
        <authorList>
            <person name="Dudchenko O."/>
            <person name="Lieberman Aiden E."/>
            <person name="Tung J."/>
            <person name="Barreiro L.B."/>
            <person name="Clutton-Brock T.H."/>
        </authorList>
    </citation>
    <scope>NUCLEOTIDE SEQUENCE [LARGE SCALE GENOMIC DNA]</scope>
</reference>
<feature type="domain" description="Telomere length regulation protein conserved" evidence="11">
    <location>
        <begin position="488"/>
        <end position="596"/>
    </location>
</feature>
<reference evidence="13" key="2">
    <citation type="submission" date="2025-08" db="UniProtKB">
        <authorList>
            <consortium name="Ensembl"/>
        </authorList>
    </citation>
    <scope>IDENTIFICATION</scope>
</reference>
<dbReference type="GO" id="GO:0051083">
    <property type="term" value="P:'de novo' cotranslational protein folding"/>
    <property type="evidence" value="ECO:0007669"/>
    <property type="project" value="TreeGrafter"/>
</dbReference>
<evidence type="ECO:0000256" key="4">
    <source>
        <dbReference type="ARBA" id="ARBA00006133"/>
    </source>
</evidence>
<evidence type="ECO:0000259" key="12">
    <source>
        <dbReference type="Pfam" id="PF25320"/>
    </source>
</evidence>
<dbReference type="InterPro" id="IPR051970">
    <property type="entry name" value="TEL2_Regulation"/>
</dbReference>
<dbReference type="InterPro" id="IPR019337">
    <property type="entry name" value="Telomere_length_regulation_dom"/>
</dbReference>
<evidence type="ECO:0000256" key="6">
    <source>
        <dbReference type="ARBA" id="ARBA00022490"/>
    </source>
</evidence>
<evidence type="ECO:0000256" key="8">
    <source>
        <dbReference type="ARBA" id="ARBA00023242"/>
    </source>
</evidence>
<evidence type="ECO:0000313" key="13">
    <source>
        <dbReference type="Ensembl" id="ENSSSUP00005034252.1"/>
    </source>
</evidence>
<dbReference type="GO" id="GO:0050821">
    <property type="term" value="P:protein stabilization"/>
    <property type="evidence" value="ECO:0007669"/>
    <property type="project" value="UniProtKB-ARBA"/>
</dbReference>
<keyword evidence="14" id="KW-1185">Reference proteome</keyword>
<comment type="subcellular location">
    <subcellularLocation>
        <location evidence="3">Cytoplasm</location>
    </subcellularLocation>
    <subcellularLocation>
        <location evidence="2">Membrane</location>
    </subcellularLocation>
    <subcellularLocation>
        <location evidence="1">Nucleus</location>
    </subcellularLocation>
</comment>
<name>A0A673VKB8_SURSU</name>
<feature type="compositionally biased region" description="Pro residues" evidence="10">
    <location>
        <begin position="611"/>
        <end position="621"/>
    </location>
</feature>
<dbReference type="GO" id="GO:0005634">
    <property type="term" value="C:nucleus"/>
    <property type="evidence" value="ECO:0007669"/>
    <property type="project" value="UniProtKB-SubCell"/>
</dbReference>
<reference evidence="13" key="3">
    <citation type="submission" date="2025-09" db="UniProtKB">
        <authorList>
            <consortium name="Ensembl"/>
        </authorList>
    </citation>
    <scope>IDENTIFICATION</scope>
</reference>
<dbReference type="Pfam" id="PF25320">
    <property type="entry name" value="TELO2_ARM"/>
    <property type="match status" value="1"/>
</dbReference>
<dbReference type="InterPro" id="IPR016024">
    <property type="entry name" value="ARM-type_fold"/>
</dbReference>
<feature type="region of interest" description="Disordered" evidence="10">
    <location>
        <begin position="440"/>
        <end position="482"/>
    </location>
</feature>
<dbReference type="Pfam" id="PF10193">
    <property type="entry name" value="Telomere_reg-2"/>
    <property type="match status" value="1"/>
</dbReference>
<evidence type="ECO:0000259" key="11">
    <source>
        <dbReference type="Pfam" id="PF10193"/>
    </source>
</evidence>
<evidence type="ECO:0000256" key="2">
    <source>
        <dbReference type="ARBA" id="ARBA00004370"/>
    </source>
</evidence>
<dbReference type="Gene3D" id="1.25.40.720">
    <property type="entry name" value="Telomere length regulation protein 2, C-terminal domain"/>
    <property type="match status" value="1"/>
</dbReference>
<protein>
    <recommendedName>
        <fullName evidence="5">Telomere length regulation protein TEL2 homolog</fullName>
    </recommendedName>
</protein>
<keyword evidence="8" id="KW-0539">Nucleus</keyword>
<dbReference type="PANTHER" id="PTHR15830:SF10">
    <property type="entry name" value="TELOMERE LENGTH REGULATION PROTEIN TEL2 HOMOLOG"/>
    <property type="match status" value="1"/>
</dbReference>
<dbReference type="PANTHER" id="PTHR15830">
    <property type="entry name" value="TELOMERE LENGTH REGULATION PROTEIN TEL2 FAMILY MEMBER"/>
    <property type="match status" value="1"/>
</dbReference>
<organism evidence="13 14">
    <name type="scientific">Suricata suricatta</name>
    <name type="common">Meerkat</name>
    <dbReference type="NCBI Taxonomy" id="37032"/>
    <lineage>
        <taxon>Eukaryota</taxon>
        <taxon>Metazoa</taxon>
        <taxon>Chordata</taxon>
        <taxon>Craniata</taxon>
        <taxon>Vertebrata</taxon>
        <taxon>Euteleostomi</taxon>
        <taxon>Mammalia</taxon>
        <taxon>Eutheria</taxon>
        <taxon>Laurasiatheria</taxon>
        <taxon>Carnivora</taxon>
        <taxon>Feliformia</taxon>
        <taxon>Herpestidae</taxon>
        <taxon>Suricata</taxon>
    </lineage>
</organism>
<evidence type="ECO:0000256" key="7">
    <source>
        <dbReference type="ARBA" id="ARBA00023136"/>
    </source>
</evidence>